<dbReference type="GO" id="GO:0006508">
    <property type="term" value="P:proteolysis"/>
    <property type="evidence" value="ECO:0007669"/>
    <property type="project" value="InterPro"/>
</dbReference>
<dbReference type="InterPro" id="IPR000787">
    <property type="entry name" value="Peptidase_M29"/>
</dbReference>
<dbReference type="Proteomes" id="UP001196408">
    <property type="component" value="Unassembled WGS sequence"/>
</dbReference>
<dbReference type="GO" id="GO:0046872">
    <property type="term" value="F:metal ion binding"/>
    <property type="evidence" value="ECO:0007669"/>
    <property type="project" value="UniProtKB-KW"/>
</dbReference>
<keyword evidence="5" id="KW-1185">Reference proteome</keyword>
<evidence type="ECO:0000313" key="4">
    <source>
        <dbReference type="Proteomes" id="UP001196408"/>
    </source>
</evidence>
<evidence type="ECO:0000313" key="2">
    <source>
        <dbReference type="EMBL" id="MBV3383695.1"/>
    </source>
</evidence>
<dbReference type="PANTHER" id="PTHR34448">
    <property type="entry name" value="AMINOPEPTIDASE"/>
    <property type="match status" value="1"/>
</dbReference>
<accession>A0AAW4MYB5</accession>
<keyword evidence="1" id="KW-0479">Metal-binding</keyword>
<dbReference type="EMBL" id="JAHOEF010000113">
    <property type="protein sequence ID" value="MBV3383695.1"/>
    <property type="molecule type" value="Genomic_DNA"/>
</dbReference>
<evidence type="ECO:0000256" key="1">
    <source>
        <dbReference type="ARBA" id="ARBA00022723"/>
    </source>
</evidence>
<dbReference type="Pfam" id="PF02073">
    <property type="entry name" value="Peptidase_M29"/>
    <property type="match status" value="1"/>
</dbReference>
<dbReference type="RefSeq" id="WP_217748331.1">
    <property type="nucleotide sequence ID" value="NZ_JAHOEX010000115.1"/>
</dbReference>
<protein>
    <submittedName>
        <fullName evidence="2">Aminopeptidase</fullName>
    </submittedName>
</protein>
<evidence type="ECO:0000313" key="3">
    <source>
        <dbReference type="EMBL" id="MBV3393713.1"/>
    </source>
</evidence>
<keyword evidence="2" id="KW-0031">Aminopeptidase</keyword>
<sequence length="412" mass="46420">MEMGCIDMMNKYAELIVKKGVNLQKGQKLVVTADVECASLVKAIAKEAYKAGALDVIAHYVDEDITRLRYEHNDVDYFKKVPDYLVELRNKYALEHAAVVTITSENPDGFKGIDPLKMATYSKAMHEQAKTFYDHLDLGIDRWCIVGATSLKWANKVFPDMNNQEAIEALWKAIYHVCYVDTKDPLNAWEMHRASFEERVKTLNEMSIDYLHYTNSLGTDLKVYMNKDYLFAGGGSFATDGVYSFPNMPTEEIFTSPDYRKTEGIVYSSLPLNHGGSLVNDFYIRFKEGRVVDFDAKTGKDVLASIIDTDDGAHYLGEVALVPVDSPISEMGILFYNTLFDENAACHLALGKGFNECIKGGYEMTKEELYKHGVNDSFTHVDFMIGTKDLDIEAVTQDGKTVQIFKNGQFVI</sequence>
<keyword evidence="2" id="KW-0645">Protease</keyword>
<reference evidence="2 5" key="1">
    <citation type="submission" date="2021-06" db="EMBL/GenBank/DDBJ databases">
        <title>Collection of gut derived symbiotic bacterial strains cultured from healthy donors.</title>
        <authorList>
            <person name="Lin H."/>
            <person name="Littmann E."/>
            <person name="Pamer E.G."/>
        </authorList>
    </citation>
    <scope>NUCLEOTIDE SEQUENCE</scope>
    <source>
        <strain evidence="3 5">MSK.21.70</strain>
        <strain evidence="2">MSK.21.82</strain>
    </source>
</reference>
<dbReference type="EMBL" id="JAHOEL010000112">
    <property type="protein sequence ID" value="MBV3393713.1"/>
    <property type="molecule type" value="Genomic_DNA"/>
</dbReference>
<proteinExistence type="predicted"/>
<dbReference type="Proteomes" id="UP001197492">
    <property type="component" value="Unassembled WGS sequence"/>
</dbReference>
<keyword evidence="2" id="KW-0378">Hydrolase</keyword>
<organism evidence="2 4">
    <name type="scientific">Catenibacterium mitsuokai</name>
    <dbReference type="NCBI Taxonomy" id="100886"/>
    <lineage>
        <taxon>Bacteria</taxon>
        <taxon>Bacillati</taxon>
        <taxon>Bacillota</taxon>
        <taxon>Erysipelotrichia</taxon>
        <taxon>Erysipelotrichales</taxon>
        <taxon>Coprobacillaceae</taxon>
        <taxon>Catenibacterium</taxon>
    </lineage>
</organism>
<dbReference type="InterPro" id="IPR052170">
    <property type="entry name" value="M29_Exopeptidase"/>
</dbReference>
<dbReference type="AlphaFoldDB" id="A0AAW4MYB5"/>
<gene>
    <name evidence="2" type="ORF">KSV97_10840</name>
    <name evidence="3" type="ORF">KSW06_10760</name>
</gene>
<dbReference type="GO" id="GO:0004177">
    <property type="term" value="F:aminopeptidase activity"/>
    <property type="evidence" value="ECO:0007669"/>
    <property type="project" value="UniProtKB-KW"/>
</dbReference>
<comment type="caution">
    <text evidence="2">The sequence shown here is derived from an EMBL/GenBank/DDBJ whole genome shotgun (WGS) entry which is preliminary data.</text>
</comment>
<dbReference type="PANTHER" id="PTHR34448:SF3">
    <property type="entry name" value="AMINOPEPTIDASE AMPS"/>
    <property type="match status" value="1"/>
</dbReference>
<evidence type="ECO:0000313" key="5">
    <source>
        <dbReference type="Proteomes" id="UP001197492"/>
    </source>
</evidence>
<name>A0AAW4MYB5_9FIRM</name>